<evidence type="ECO:0000256" key="2">
    <source>
        <dbReference type="SAM" id="Phobius"/>
    </source>
</evidence>
<feature type="compositionally biased region" description="Polar residues" evidence="1">
    <location>
        <begin position="313"/>
        <end position="336"/>
    </location>
</feature>
<dbReference type="PANTHER" id="PTHR38626">
    <property type="entry name" value="SKN-1 DEPENDENT ZYGOTIC TRANSCRIPT-RELATED"/>
    <property type="match status" value="1"/>
</dbReference>
<reference evidence="5 6" key="1">
    <citation type="submission" date="2024-08" db="EMBL/GenBank/DDBJ databases">
        <title>Gnathostoma spinigerum genome.</title>
        <authorList>
            <person name="Gonzalez-Bertolin B."/>
            <person name="Monzon S."/>
            <person name="Zaballos A."/>
            <person name="Jimenez P."/>
            <person name="Dekumyoy P."/>
            <person name="Varona S."/>
            <person name="Cuesta I."/>
            <person name="Sumanam S."/>
            <person name="Adisakwattana P."/>
            <person name="Gasser R.B."/>
            <person name="Hernandez-Gonzalez A."/>
            <person name="Young N.D."/>
            <person name="Perteguer M.J."/>
        </authorList>
    </citation>
    <scope>NUCLEOTIDE SEQUENCE [LARGE SCALE GENOMIC DNA]</scope>
    <source>
        <strain evidence="5">AL3</strain>
        <tissue evidence="5">Liver</tissue>
    </source>
</reference>
<feature type="chain" id="PRO_5044783521" description="C2 domain-containing protein" evidence="3">
    <location>
        <begin position="21"/>
        <end position="347"/>
    </location>
</feature>
<evidence type="ECO:0000313" key="5">
    <source>
        <dbReference type="EMBL" id="MFH4980169.1"/>
    </source>
</evidence>
<keyword evidence="2" id="KW-1133">Transmembrane helix</keyword>
<name>A0ABD6EPS7_9BILA</name>
<keyword evidence="2" id="KW-0472">Membrane</keyword>
<dbReference type="InterPro" id="IPR057569">
    <property type="entry name" value="C2_nem"/>
</dbReference>
<comment type="caution">
    <text evidence="5">The sequence shown here is derived from an EMBL/GenBank/DDBJ whole genome shotgun (WGS) entry which is preliminary data.</text>
</comment>
<dbReference type="EMBL" id="JBGFUD010005165">
    <property type="protein sequence ID" value="MFH4980169.1"/>
    <property type="molecule type" value="Genomic_DNA"/>
</dbReference>
<sequence>MNFIYLSLLSVISLAGEVQCETSVSHSFWLTAELLSVGWRKGCLTTGGCAEPRFKLTITNGAVREKTSISWPISEDLVQDYSRSFVSYWTSGTPDDMVIDCEVTGLDPTYGFPRTCDSTAPKKIFAAAYDNLDVFAVPPSARNSGYDEGKIVIEVKAKCFNTTLTVQKHQKRCPWCPDPNTIAFVDSQYTPSEPLTELIPDTKSEENLVHFGIAALSIVTIVTTVAFTFLLIAFVRQRRRSAVLRREPHFYESYNEKAHNANNEQYQTLKRDEKRYDVPWEQKYRPLPYLLDTRNALSVPPPPDASTPIVVDSFSSRNSKTTVGRSHISPNSSIGTQRHDDSGLESV</sequence>
<feature type="signal peptide" evidence="3">
    <location>
        <begin position="1"/>
        <end position="20"/>
    </location>
</feature>
<accession>A0ABD6EPS7</accession>
<feature type="transmembrane region" description="Helical" evidence="2">
    <location>
        <begin position="208"/>
        <end position="235"/>
    </location>
</feature>
<evidence type="ECO:0000256" key="1">
    <source>
        <dbReference type="SAM" id="MobiDB-lite"/>
    </source>
</evidence>
<proteinExistence type="predicted"/>
<gene>
    <name evidence="5" type="ORF">AB6A40_006878</name>
</gene>
<dbReference type="PANTHER" id="PTHR38626:SF3">
    <property type="entry name" value="PROTEIN CBG09935"/>
    <property type="match status" value="1"/>
</dbReference>
<keyword evidence="2" id="KW-0812">Transmembrane</keyword>
<feature type="compositionally biased region" description="Basic and acidic residues" evidence="1">
    <location>
        <begin position="337"/>
        <end position="347"/>
    </location>
</feature>
<evidence type="ECO:0000256" key="3">
    <source>
        <dbReference type="SAM" id="SignalP"/>
    </source>
</evidence>
<keyword evidence="3" id="KW-0732">Signal</keyword>
<feature type="region of interest" description="Disordered" evidence="1">
    <location>
        <begin position="298"/>
        <end position="347"/>
    </location>
</feature>
<protein>
    <recommendedName>
        <fullName evidence="4">C2 domain-containing protein</fullName>
    </recommendedName>
</protein>
<keyword evidence="6" id="KW-1185">Reference proteome</keyword>
<feature type="domain" description="C2" evidence="4">
    <location>
        <begin position="27"/>
        <end position="172"/>
    </location>
</feature>
<dbReference type="Proteomes" id="UP001608902">
    <property type="component" value="Unassembled WGS sequence"/>
</dbReference>
<organism evidence="5 6">
    <name type="scientific">Gnathostoma spinigerum</name>
    <dbReference type="NCBI Taxonomy" id="75299"/>
    <lineage>
        <taxon>Eukaryota</taxon>
        <taxon>Metazoa</taxon>
        <taxon>Ecdysozoa</taxon>
        <taxon>Nematoda</taxon>
        <taxon>Chromadorea</taxon>
        <taxon>Rhabditida</taxon>
        <taxon>Spirurina</taxon>
        <taxon>Gnathostomatomorpha</taxon>
        <taxon>Gnathostomatoidea</taxon>
        <taxon>Gnathostomatidae</taxon>
        <taxon>Gnathostoma</taxon>
    </lineage>
</organism>
<evidence type="ECO:0000313" key="6">
    <source>
        <dbReference type="Proteomes" id="UP001608902"/>
    </source>
</evidence>
<dbReference type="InterPro" id="IPR040426">
    <property type="entry name" value="C05B5.4-like"/>
</dbReference>
<evidence type="ECO:0000259" key="4">
    <source>
        <dbReference type="Pfam" id="PF25330"/>
    </source>
</evidence>
<dbReference type="Pfam" id="PF25330">
    <property type="entry name" value="C2_nem"/>
    <property type="match status" value="1"/>
</dbReference>
<dbReference type="AlphaFoldDB" id="A0ABD6EPS7"/>